<dbReference type="STRING" id="996166.SAMN05192554_106189"/>
<evidence type="ECO:0000313" key="3">
    <source>
        <dbReference type="EMBL" id="SDM73292.1"/>
    </source>
</evidence>
<dbReference type="Proteomes" id="UP000199370">
    <property type="component" value="Unassembled WGS sequence"/>
</dbReference>
<dbReference type="OrthoDB" id="156864at2157"/>
<dbReference type="EMBL" id="FNIA01000006">
    <property type="protein sequence ID" value="SDM73292.1"/>
    <property type="molecule type" value="Genomic_DNA"/>
</dbReference>
<feature type="region of interest" description="Disordered" evidence="1">
    <location>
        <begin position="18"/>
        <end position="80"/>
    </location>
</feature>
<dbReference type="InterPro" id="IPR051266">
    <property type="entry name" value="CLCR"/>
</dbReference>
<feature type="domain" description="VWFA" evidence="2">
    <location>
        <begin position="181"/>
        <end position="385"/>
    </location>
</feature>
<dbReference type="InterPro" id="IPR002035">
    <property type="entry name" value="VWF_A"/>
</dbReference>
<dbReference type="PANTHER" id="PTHR10579:SF43">
    <property type="entry name" value="ZINC FINGER (C3HC4-TYPE RING FINGER) FAMILY PROTEIN"/>
    <property type="match status" value="1"/>
</dbReference>
<dbReference type="PANTHER" id="PTHR10579">
    <property type="entry name" value="CALCIUM-ACTIVATED CHLORIDE CHANNEL REGULATOR"/>
    <property type="match status" value="1"/>
</dbReference>
<dbReference type="InterPro" id="IPR036465">
    <property type="entry name" value="vWFA_dom_sf"/>
</dbReference>
<dbReference type="SUPFAM" id="SSF53300">
    <property type="entry name" value="vWA-like"/>
    <property type="match status" value="1"/>
</dbReference>
<evidence type="ECO:0000313" key="4">
    <source>
        <dbReference type="Proteomes" id="UP000199370"/>
    </source>
</evidence>
<name>A0A1G9VM26_9EURY</name>
<dbReference type="RefSeq" id="WP_089732384.1">
    <property type="nucleotide sequence ID" value="NZ_FNIA01000006.1"/>
</dbReference>
<proteinExistence type="predicted"/>
<feature type="compositionally biased region" description="Gly residues" evidence="1">
    <location>
        <begin position="62"/>
        <end position="75"/>
    </location>
</feature>
<gene>
    <name evidence="3" type="ORF">SAMN05192554_106189</name>
</gene>
<feature type="compositionally biased region" description="Low complexity" evidence="1">
    <location>
        <begin position="18"/>
        <end position="28"/>
    </location>
</feature>
<organism evidence="3 4">
    <name type="scientific">Haloarchaeobius iranensis</name>
    <dbReference type="NCBI Taxonomy" id="996166"/>
    <lineage>
        <taxon>Archaea</taxon>
        <taxon>Methanobacteriati</taxon>
        <taxon>Methanobacteriota</taxon>
        <taxon>Stenosarchaea group</taxon>
        <taxon>Halobacteria</taxon>
        <taxon>Halobacteriales</taxon>
        <taxon>Halorubellaceae</taxon>
        <taxon>Haloarchaeobius</taxon>
    </lineage>
</organism>
<protein>
    <submittedName>
        <fullName evidence="3">Ca-activated chloride channel family protein</fullName>
    </submittedName>
</protein>
<keyword evidence="4" id="KW-1185">Reference proteome</keyword>
<evidence type="ECO:0000256" key="1">
    <source>
        <dbReference type="SAM" id="MobiDB-lite"/>
    </source>
</evidence>
<dbReference type="PROSITE" id="PS50234">
    <property type="entry name" value="VWFA"/>
    <property type="match status" value="1"/>
</dbReference>
<accession>A0A1G9VM26</accession>
<dbReference type="PROSITE" id="PS51257">
    <property type="entry name" value="PROKAR_LIPOPROTEIN"/>
    <property type="match status" value="1"/>
</dbReference>
<dbReference type="Pfam" id="PF00092">
    <property type="entry name" value="VWA"/>
    <property type="match status" value="1"/>
</dbReference>
<dbReference type="InterPro" id="IPR006311">
    <property type="entry name" value="TAT_signal"/>
</dbReference>
<evidence type="ECO:0000259" key="2">
    <source>
        <dbReference type="PROSITE" id="PS50234"/>
    </source>
</evidence>
<dbReference type="AlphaFoldDB" id="A0A1G9VM26"/>
<sequence>MSPRKRRSFLALATATAASLAGCSTSSTPGNDPATDGPTDLPTTAPPGSLVDDWQFDPADIGQGGGAGSNGGSGGANVTYSAQTSTGNSVGLAAGGAKDVNNFRQNVEEGYLPLPSDMPYEGLFYDYYFDTGSAGDCDSLFCPRYAPAVSADPLSGETERYLSVGLNSGLDADDFERKRLNFVVVLDVSGSMDSPFDEYHYDEDESGDEPDSRPKIAVARDALASLTEQLRPGDRFGVVLYNNQATVAKPLNTVETTDMDAIRGHIEADIEAGGGTNLSAGLDEASALFDDVADADPDVYENRIAVLTDAMPNLGDTSESGLQGRLEREAERGVHATFVGVGVDFNTEIVDAITSVRGANHYSVHSADEFEQRVTDGFEYMVTPLVFDLSLELDAAGYEIETVYGTSAAEESTGEVMQVNTLFASDREEGATKGGVVLAKLRQTGESGSLQLRASWEDRAGETSETTATVTFPDGGPEQFANTGVRKAVLLTRYADLCRNWAVAMREDDGEPPGDGISPVEYDDLGRWERQSTDLAVSPEYAERFESFADYFESEMAEIGDESLSRELAVLEQLVEAGVTTRRLGR</sequence>
<dbReference type="SMART" id="SM00327">
    <property type="entry name" value="VWA"/>
    <property type="match status" value="1"/>
</dbReference>
<dbReference type="Gene3D" id="3.40.50.410">
    <property type="entry name" value="von Willebrand factor, type A domain"/>
    <property type="match status" value="1"/>
</dbReference>
<dbReference type="PROSITE" id="PS51318">
    <property type="entry name" value="TAT"/>
    <property type="match status" value="1"/>
</dbReference>
<reference evidence="3 4" key="1">
    <citation type="submission" date="2016-10" db="EMBL/GenBank/DDBJ databases">
        <authorList>
            <person name="de Groot N.N."/>
        </authorList>
    </citation>
    <scope>NUCLEOTIDE SEQUENCE [LARGE SCALE GENOMIC DNA]</scope>
    <source>
        <strain evidence="4">EB21,IBRC-M 10013,KCTC 4048</strain>
    </source>
</reference>